<evidence type="ECO:0000256" key="1">
    <source>
        <dbReference type="SAM" id="Coils"/>
    </source>
</evidence>
<organism evidence="3 4">
    <name type="scientific">Dendrobium catenatum</name>
    <dbReference type="NCBI Taxonomy" id="906689"/>
    <lineage>
        <taxon>Eukaryota</taxon>
        <taxon>Viridiplantae</taxon>
        <taxon>Streptophyta</taxon>
        <taxon>Embryophyta</taxon>
        <taxon>Tracheophyta</taxon>
        <taxon>Spermatophyta</taxon>
        <taxon>Magnoliopsida</taxon>
        <taxon>Liliopsida</taxon>
        <taxon>Asparagales</taxon>
        <taxon>Orchidaceae</taxon>
        <taxon>Epidendroideae</taxon>
        <taxon>Malaxideae</taxon>
        <taxon>Dendrobiinae</taxon>
        <taxon>Dendrobium</taxon>
    </lineage>
</organism>
<keyword evidence="1" id="KW-0175">Coiled coil</keyword>
<feature type="compositionally biased region" description="Basic and acidic residues" evidence="2">
    <location>
        <begin position="48"/>
        <end position="60"/>
    </location>
</feature>
<dbReference type="Proteomes" id="UP000233837">
    <property type="component" value="Unassembled WGS sequence"/>
</dbReference>
<evidence type="ECO:0000256" key="2">
    <source>
        <dbReference type="SAM" id="MobiDB-lite"/>
    </source>
</evidence>
<sequence length="502" mass="57166">MRRLISDRIEEETLRRKLIETRVGGQSRARVHKRKFKPTAISALTDGYPREPRRSSRKTDNIVLTDASVKFKSTQNVPQKVSRQLSPSSAPPQSPSKNQCNSRTHSSPRIDRHHSTGPPSSYPDVERLESSNQPSSTSDEKKVWRPKEKATSHVVASSEKPIESELEEKERVENTTPYHIDYEKYVPVDPHYISGRSIEEMIGELKDSISNLDEEEALNFDLDRDDMLDDIVADVFMVETRTTPYNEHIEDAILQDVAVEEGIAPDLTQRLVQQLKQKDEQISNMEKKIKEMMATMASFQSQGPLPPRAQVESSQPEPVQVVGKKQMIETIEEHQQDLEIKASQSKEIKQMVEKQVRETLVESQSASYTPKGRPYLEEFDAVPYPKGFVPPSFKIFDGTGNSRQHISYFRASCCNAGGSDALLFRQFVSSRSGVAFDWYADLPNGSVHSFTELENMFVKRFGGSQHHVTVGDLVIEKQKLGEKLLYYILRWRNLSLKCEPPQ</sequence>
<accession>A0A2I0VE81</accession>
<feature type="compositionally biased region" description="Polar residues" evidence="2">
    <location>
        <begin position="71"/>
        <end position="85"/>
    </location>
</feature>
<evidence type="ECO:0008006" key="5">
    <source>
        <dbReference type="Google" id="ProtNLM"/>
    </source>
</evidence>
<feature type="region of interest" description="Disordered" evidence="2">
    <location>
        <begin position="22"/>
        <end position="172"/>
    </location>
</feature>
<feature type="compositionally biased region" description="Basic and acidic residues" evidence="2">
    <location>
        <begin position="138"/>
        <end position="151"/>
    </location>
</feature>
<dbReference type="PANTHER" id="PTHR33223">
    <property type="entry name" value="CCHC-TYPE DOMAIN-CONTAINING PROTEIN"/>
    <property type="match status" value="1"/>
</dbReference>
<reference evidence="3 4" key="1">
    <citation type="journal article" date="2016" name="Sci. Rep.">
        <title>The Dendrobium catenatum Lindl. genome sequence provides insights into polysaccharide synthase, floral development and adaptive evolution.</title>
        <authorList>
            <person name="Zhang G.Q."/>
            <person name="Xu Q."/>
            <person name="Bian C."/>
            <person name="Tsai W.C."/>
            <person name="Yeh C.M."/>
            <person name="Liu K.W."/>
            <person name="Yoshida K."/>
            <person name="Zhang L.S."/>
            <person name="Chang S.B."/>
            <person name="Chen F."/>
            <person name="Shi Y."/>
            <person name="Su Y.Y."/>
            <person name="Zhang Y.Q."/>
            <person name="Chen L.J."/>
            <person name="Yin Y."/>
            <person name="Lin M."/>
            <person name="Huang H."/>
            <person name="Deng H."/>
            <person name="Wang Z.W."/>
            <person name="Zhu S.L."/>
            <person name="Zhao X."/>
            <person name="Deng C."/>
            <person name="Niu S.C."/>
            <person name="Huang J."/>
            <person name="Wang M."/>
            <person name="Liu G.H."/>
            <person name="Yang H.J."/>
            <person name="Xiao X.J."/>
            <person name="Hsiao Y.Y."/>
            <person name="Wu W.L."/>
            <person name="Chen Y.Y."/>
            <person name="Mitsuda N."/>
            <person name="Ohme-Takagi M."/>
            <person name="Luo Y.B."/>
            <person name="Van de Peer Y."/>
            <person name="Liu Z.J."/>
        </authorList>
    </citation>
    <scope>NUCLEOTIDE SEQUENCE [LARGE SCALE GENOMIC DNA]</scope>
    <source>
        <tissue evidence="3">The whole plant</tissue>
    </source>
</reference>
<reference evidence="3 4" key="2">
    <citation type="journal article" date="2017" name="Nature">
        <title>The Apostasia genome and the evolution of orchids.</title>
        <authorList>
            <person name="Zhang G.Q."/>
            <person name="Liu K.W."/>
            <person name="Li Z."/>
            <person name="Lohaus R."/>
            <person name="Hsiao Y.Y."/>
            <person name="Niu S.C."/>
            <person name="Wang J.Y."/>
            <person name="Lin Y.C."/>
            <person name="Xu Q."/>
            <person name="Chen L.J."/>
            <person name="Yoshida K."/>
            <person name="Fujiwara S."/>
            <person name="Wang Z.W."/>
            <person name="Zhang Y.Q."/>
            <person name="Mitsuda N."/>
            <person name="Wang M."/>
            <person name="Liu G.H."/>
            <person name="Pecoraro L."/>
            <person name="Huang H.X."/>
            <person name="Xiao X.J."/>
            <person name="Lin M."/>
            <person name="Wu X.Y."/>
            <person name="Wu W.L."/>
            <person name="Chen Y.Y."/>
            <person name="Chang S.B."/>
            <person name="Sakamoto S."/>
            <person name="Ohme-Takagi M."/>
            <person name="Yagi M."/>
            <person name="Zeng S.J."/>
            <person name="Shen C.Y."/>
            <person name="Yeh C.M."/>
            <person name="Luo Y.B."/>
            <person name="Tsai W.C."/>
            <person name="Van de Peer Y."/>
            <person name="Liu Z.J."/>
        </authorList>
    </citation>
    <scope>NUCLEOTIDE SEQUENCE [LARGE SCALE GENOMIC DNA]</scope>
    <source>
        <tissue evidence="3">The whole plant</tissue>
    </source>
</reference>
<dbReference type="AlphaFoldDB" id="A0A2I0VE81"/>
<evidence type="ECO:0000313" key="4">
    <source>
        <dbReference type="Proteomes" id="UP000233837"/>
    </source>
</evidence>
<feature type="compositionally biased region" description="Polar residues" evidence="2">
    <location>
        <begin position="97"/>
        <end position="107"/>
    </location>
</feature>
<keyword evidence="4" id="KW-1185">Reference proteome</keyword>
<feature type="coiled-coil region" evidence="1">
    <location>
        <begin position="268"/>
        <end position="344"/>
    </location>
</feature>
<feature type="compositionally biased region" description="Basic and acidic residues" evidence="2">
    <location>
        <begin position="160"/>
        <end position="172"/>
    </location>
</feature>
<evidence type="ECO:0000313" key="3">
    <source>
        <dbReference type="EMBL" id="PKU61724.1"/>
    </source>
</evidence>
<dbReference type="OrthoDB" id="1740536at2759"/>
<dbReference type="EMBL" id="KZ503746">
    <property type="protein sequence ID" value="PKU61724.1"/>
    <property type="molecule type" value="Genomic_DNA"/>
</dbReference>
<protein>
    <recommendedName>
        <fullName evidence="5">Retrotransposon gag domain-containing protein</fullName>
    </recommendedName>
</protein>
<gene>
    <name evidence="3" type="ORF">MA16_Dca023190</name>
</gene>
<proteinExistence type="predicted"/>
<dbReference type="PANTHER" id="PTHR33223:SF11">
    <property type="entry name" value="ELEMENT PROTEIN, PUTATIVE-RELATED"/>
    <property type="match status" value="1"/>
</dbReference>
<name>A0A2I0VE81_9ASPA</name>